<dbReference type="EMBL" id="CAKLCB010000374">
    <property type="protein sequence ID" value="CAH0521008.1"/>
    <property type="molecule type" value="Genomic_DNA"/>
</dbReference>
<feature type="region of interest" description="Disordered" evidence="1">
    <location>
        <begin position="1"/>
        <end position="29"/>
    </location>
</feature>
<proteinExistence type="predicted"/>
<comment type="caution">
    <text evidence="2">The sequence shown here is derived from an EMBL/GenBank/DDBJ whole genome shotgun (WGS) entry which is preliminary data.</text>
</comment>
<organism evidence="2 3">
    <name type="scientific">Peronospora belbahrii</name>
    <dbReference type="NCBI Taxonomy" id="622444"/>
    <lineage>
        <taxon>Eukaryota</taxon>
        <taxon>Sar</taxon>
        <taxon>Stramenopiles</taxon>
        <taxon>Oomycota</taxon>
        <taxon>Peronosporomycetes</taxon>
        <taxon>Peronosporales</taxon>
        <taxon>Peronosporaceae</taxon>
        <taxon>Peronospora</taxon>
    </lineage>
</organism>
<gene>
    <name evidence="2" type="ORF">PBS001_LOCUS7468</name>
</gene>
<sequence>MWIRSTHGTRGALKRKQATATQEESSASDNVMNAAFEQGPNIFSEAMRSDKRDVWTKEMEEEIAALHDNIV</sequence>
<reference evidence="2 3" key="1">
    <citation type="submission" date="2021-11" db="EMBL/GenBank/DDBJ databases">
        <authorList>
            <person name="Islam A."/>
            <person name="Islam S."/>
            <person name="Flora M.S."/>
            <person name="Rahman M."/>
            <person name="Ziaur R.M."/>
            <person name="Epstein J.H."/>
            <person name="Hassan M."/>
            <person name="Klassen M."/>
            <person name="Woodard K."/>
            <person name="Webb A."/>
            <person name="Webby R.J."/>
            <person name="El Zowalaty M.E."/>
        </authorList>
    </citation>
    <scope>NUCLEOTIDE SEQUENCE [LARGE SCALE GENOMIC DNA]</scope>
    <source>
        <strain evidence="2">Pbs1</strain>
    </source>
</reference>
<evidence type="ECO:0000313" key="2">
    <source>
        <dbReference type="EMBL" id="CAH0521008.1"/>
    </source>
</evidence>
<dbReference type="Proteomes" id="UP001158986">
    <property type="component" value="Unassembled WGS sequence"/>
</dbReference>
<accession>A0ABN8D6G0</accession>
<name>A0ABN8D6G0_9STRA</name>
<evidence type="ECO:0000313" key="3">
    <source>
        <dbReference type="Proteomes" id="UP001158986"/>
    </source>
</evidence>
<keyword evidence="3" id="KW-1185">Reference proteome</keyword>
<protein>
    <submittedName>
        <fullName evidence="2">Uncharacterized protein</fullName>
    </submittedName>
</protein>
<feature type="compositionally biased region" description="Polar residues" evidence="1">
    <location>
        <begin position="18"/>
        <end position="29"/>
    </location>
</feature>
<evidence type="ECO:0000256" key="1">
    <source>
        <dbReference type="SAM" id="MobiDB-lite"/>
    </source>
</evidence>